<organism evidence="2 3">
    <name type="scientific">Microbacterium elymi</name>
    <dbReference type="NCBI Taxonomy" id="2909587"/>
    <lineage>
        <taxon>Bacteria</taxon>
        <taxon>Bacillati</taxon>
        <taxon>Actinomycetota</taxon>
        <taxon>Actinomycetes</taxon>
        <taxon>Micrococcales</taxon>
        <taxon>Microbacteriaceae</taxon>
        <taxon>Microbacterium</taxon>
    </lineage>
</organism>
<gene>
    <name evidence="2" type="ORF">L2X98_29480</name>
</gene>
<dbReference type="Proteomes" id="UP001054811">
    <property type="component" value="Chromosome"/>
</dbReference>
<protein>
    <submittedName>
        <fullName evidence="2">Uncharacterized protein</fullName>
    </submittedName>
</protein>
<sequence length="296" mass="31531">MRAWRCSTRSIESTRRSRPRARTRTPRPHSCLQGPGENAEWFAFSAPLIATADSGAITAGWIALSGEEGGRRRPGTAIALGNMRRGLRPPQSGHDNPHYFDDLAMVRAIGRRRCTTTSRRHESSPPSTPMPRTTWTGCGRRMPRWCCSMRSVTAHPDRMRHGLPAAALPAESWTRRLTDAALETAENMADPLGLAVALGREVCDWIYSYPVAAPETLAVLLAHVSVAPDATALLLGTGATGRNGTTLAALAGAAAAALFGGGWIPAEITLDSPLAGISVPRLAGTTLTDAIGRRGL</sequence>
<name>A0ABY5NHR1_9MICO</name>
<evidence type="ECO:0000256" key="1">
    <source>
        <dbReference type="SAM" id="MobiDB-lite"/>
    </source>
</evidence>
<feature type="compositionally biased region" description="Low complexity" evidence="1">
    <location>
        <begin position="1"/>
        <end position="11"/>
    </location>
</feature>
<proteinExistence type="predicted"/>
<evidence type="ECO:0000313" key="3">
    <source>
        <dbReference type="Proteomes" id="UP001054811"/>
    </source>
</evidence>
<accession>A0ABY5NHR1</accession>
<evidence type="ECO:0000313" key="2">
    <source>
        <dbReference type="EMBL" id="UUT34631.1"/>
    </source>
</evidence>
<feature type="region of interest" description="Disordered" evidence="1">
    <location>
        <begin position="116"/>
        <end position="135"/>
    </location>
</feature>
<reference evidence="2" key="1">
    <citation type="submission" date="2022-01" db="EMBL/GenBank/DDBJ databases">
        <title>Microbacterium eymi and Microbacterium rhizovicinus sp. nov., isolated from the rhizospheric soil of Elymus tsukushiensis, a plant native to the Dokdo Islands, Republic of Korea.</title>
        <authorList>
            <person name="Hwang Y.J."/>
        </authorList>
    </citation>
    <scope>NUCLEOTIDE SEQUENCE</scope>
    <source>
        <strain evidence="2">KUDC0405</strain>
    </source>
</reference>
<dbReference type="RefSeq" id="WP_259611157.1">
    <property type="nucleotide sequence ID" value="NZ_CP091139.2"/>
</dbReference>
<feature type="compositionally biased region" description="Basic residues" evidence="1">
    <location>
        <begin position="16"/>
        <end position="27"/>
    </location>
</feature>
<keyword evidence="3" id="KW-1185">Reference proteome</keyword>
<feature type="region of interest" description="Disordered" evidence="1">
    <location>
        <begin position="1"/>
        <end position="36"/>
    </location>
</feature>
<dbReference type="EMBL" id="CP091139">
    <property type="protein sequence ID" value="UUT34631.1"/>
    <property type="molecule type" value="Genomic_DNA"/>
</dbReference>